<dbReference type="PROSITE" id="PS50181">
    <property type="entry name" value="FBOX"/>
    <property type="match status" value="1"/>
</dbReference>
<dbReference type="InterPro" id="IPR001810">
    <property type="entry name" value="F-box_dom"/>
</dbReference>
<dbReference type="GeneID" id="102803575"/>
<protein>
    <submittedName>
        <fullName evidence="3">F-box only protein 39-like</fullName>
    </submittedName>
</protein>
<evidence type="ECO:0000313" key="2">
    <source>
        <dbReference type="Proteomes" id="UP000694865"/>
    </source>
</evidence>
<dbReference type="PANTHER" id="PTHR20933">
    <property type="entry name" value="F-BOX ONLY PROTEIN 33"/>
    <property type="match status" value="1"/>
</dbReference>
<evidence type="ECO:0000259" key="1">
    <source>
        <dbReference type="PROSITE" id="PS50181"/>
    </source>
</evidence>
<gene>
    <name evidence="3" type="primary">LOC102803575</name>
</gene>
<dbReference type="SUPFAM" id="SSF81383">
    <property type="entry name" value="F-box domain"/>
    <property type="match status" value="1"/>
</dbReference>
<dbReference type="PANTHER" id="PTHR20933:SF3">
    <property type="entry name" value="F-BOX ONLY PROTEIN 33"/>
    <property type="match status" value="1"/>
</dbReference>
<dbReference type="RefSeq" id="XP_006818936.1">
    <property type="nucleotide sequence ID" value="XM_006818873.1"/>
</dbReference>
<evidence type="ECO:0000313" key="3">
    <source>
        <dbReference type="RefSeq" id="XP_006818936.1"/>
    </source>
</evidence>
<sequence length="238" mass="27361">MGEFSTLPEVILVEILKYLSLPDRSNAALVCRSWADVLNHPSLWASAEVVVGAAPMPFGCSEQRAKLIYYKGQFFRQLHLNVLYLQSDFSTEEHSILAQLATCCRYISQLTIEVHDCRRINTLFLQQNPIAMDCTRPITEFILSLHSLKTFRLKSWEFKDAEGNTGISSLAENNRIHDTLTCLNLYYDFSNKDWSARIFNPPSESEIIRAVQTFHCLHSFSTQLSFLSERFDVFCFRA</sequence>
<accession>A0ABM0MFZ5</accession>
<dbReference type="InterPro" id="IPR036047">
    <property type="entry name" value="F-box-like_dom_sf"/>
</dbReference>
<keyword evidence="2" id="KW-1185">Reference proteome</keyword>
<organism evidence="2 3">
    <name type="scientific">Saccoglossus kowalevskii</name>
    <name type="common">Acorn worm</name>
    <dbReference type="NCBI Taxonomy" id="10224"/>
    <lineage>
        <taxon>Eukaryota</taxon>
        <taxon>Metazoa</taxon>
        <taxon>Hemichordata</taxon>
        <taxon>Enteropneusta</taxon>
        <taxon>Harrimaniidae</taxon>
        <taxon>Saccoglossus</taxon>
    </lineage>
</organism>
<dbReference type="Proteomes" id="UP000694865">
    <property type="component" value="Unplaced"/>
</dbReference>
<name>A0ABM0MFZ5_SACKO</name>
<dbReference type="SUPFAM" id="SSF52047">
    <property type="entry name" value="RNI-like"/>
    <property type="match status" value="1"/>
</dbReference>
<reference evidence="3" key="1">
    <citation type="submission" date="2025-08" db="UniProtKB">
        <authorList>
            <consortium name="RefSeq"/>
        </authorList>
    </citation>
    <scope>IDENTIFICATION</scope>
    <source>
        <tissue evidence="3">Testes</tissue>
    </source>
</reference>
<dbReference type="SMART" id="SM00256">
    <property type="entry name" value="FBOX"/>
    <property type="match status" value="1"/>
</dbReference>
<dbReference type="Gene3D" id="1.20.1280.50">
    <property type="match status" value="1"/>
</dbReference>
<dbReference type="Pfam" id="PF12937">
    <property type="entry name" value="F-box-like"/>
    <property type="match status" value="1"/>
</dbReference>
<proteinExistence type="predicted"/>
<feature type="domain" description="F-box" evidence="1">
    <location>
        <begin position="1"/>
        <end position="47"/>
    </location>
</feature>